<feature type="domain" description="WYL" evidence="1">
    <location>
        <begin position="147"/>
        <end position="209"/>
    </location>
</feature>
<evidence type="ECO:0000259" key="2">
    <source>
        <dbReference type="Pfam" id="PF25583"/>
    </source>
</evidence>
<name>A0A3N6ZBS6_9ACTN</name>
<gene>
    <name evidence="3" type="ORF">EHW97_09040</name>
</gene>
<accession>A0A3N6ZBS6</accession>
<reference evidence="3 4" key="1">
    <citation type="submission" date="2018-11" db="EMBL/GenBank/DDBJ databases">
        <authorList>
            <person name="Li F."/>
        </authorList>
    </citation>
    <scope>NUCLEOTIDE SEQUENCE [LARGE SCALE GENOMIC DNA]</scope>
    <source>
        <strain evidence="3 4">YS17T</strain>
    </source>
</reference>
<proteinExistence type="predicted"/>
<dbReference type="Pfam" id="PF25583">
    <property type="entry name" value="WCX"/>
    <property type="match status" value="1"/>
</dbReference>
<dbReference type="InterPro" id="IPR051534">
    <property type="entry name" value="CBASS_pafABC_assoc_protein"/>
</dbReference>
<sequence length="319" mass="35659">MAQRKTERLMNLFFLLLAANQYLTKEQIRESIADYRDSTPGAFERKFERDKDELRELGIAIETGSRDPYFDDEVGYRIRRDEAELPDLSFTREEAAVIGLAAQVWDSASLAGESATAVVKLKSIGVDIDTDAMRMVEPRLSAHEPSFDAVLTAATRRVPIAFSYRKADGTESRREVEPWGLISVRDRWYLGGYDRERRAPRLFRLSRVTSDVTHVGEAGSYVVPEGVNLRDLADALFPAPPTEAAMLRVRAGRAQSLRRIAEHVESIDEVTDRVSVRYASTRVLAGEIASFGPDVVVESPESLRAAVIARLRAAVKEEA</sequence>
<dbReference type="PANTHER" id="PTHR34580">
    <property type="match status" value="1"/>
</dbReference>
<dbReference type="PANTHER" id="PTHR34580:SF3">
    <property type="entry name" value="PROTEIN PAFB"/>
    <property type="match status" value="1"/>
</dbReference>
<dbReference type="AlphaFoldDB" id="A0A3N6ZBS6"/>
<dbReference type="EMBL" id="RQJX01000011">
    <property type="protein sequence ID" value="RQN07641.1"/>
    <property type="molecule type" value="Genomic_DNA"/>
</dbReference>
<organism evidence="3 4">
    <name type="scientific">Aeromicrobium camelliae</name>
    <dbReference type="NCBI Taxonomy" id="1538144"/>
    <lineage>
        <taxon>Bacteria</taxon>
        <taxon>Bacillati</taxon>
        <taxon>Actinomycetota</taxon>
        <taxon>Actinomycetes</taxon>
        <taxon>Propionibacteriales</taxon>
        <taxon>Nocardioidaceae</taxon>
        <taxon>Aeromicrobium</taxon>
    </lineage>
</organism>
<feature type="domain" description="WCX" evidence="2">
    <location>
        <begin position="242"/>
        <end position="315"/>
    </location>
</feature>
<evidence type="ECO:0000259" key="1">
    <source>
        <dbReference type="Pfam" id="PF13280"/>
    </source>
</evidence>
<evidence type="ECO:0000313" key="4">
    <source>
        <dbReference type="Proteomes" id="UP000275225"/>
    </source>
</evidence>
<dbReference type="OrthoDB" id="3268930at2"/>
<keyword evidence="4" id="KW-1185">Reference proteome</keyword>
<protein>
    <submittedName>
        <fullName evidence="3">WYL domain-containing protein</fullName>
    </submittedName>
</protein>
<dbReference type="PROSITE" id="PS52050">
    <property type="entry name" value="WYL"/>
    <property type="match status" value="1"/>
</dbReference>
<dbReference type="InterPro" id="IPR057727">
    <property type="entry name" value="WCX_dom"/>
</dbReference>
<dbReference type="Pfam" id="PF13280">
    <property type="entry name" value="WYL"/>
    <property type="match status" value="1"/>
</dbReference>
<dbReference type="RefSeq" id="WP_124236849.1">
    <property type="nucleotide sequence ID" value="NZ_JBHUFI010000002.1"/>
</dbReference>
<evidence type="ECO:0000313" key="3">
    <source>
        <dbReference type="EMBL" id="RQN07641.1"/>
    </source>
</evidence>
<dbReference type="InterPro" id="IPR026881">
    <property type="entry name" value="WYL_dom"/>
</dbReference>
<dbReference type="Proteomes" id="UP000275225">
    <property type="component" value="Unassembled WGS sequence"/>
</dbReference>
<comment type="caution">
    <text evidence="3">The sequence shown here is derived from an EMBL/GenBank/DDBJ whole genome shotgun (WGS) entry which is preliminary data.</text>
</comment>